<proteinExistence type="predicted"/>
<dbReference type="EMBL" id="CP104205">
    <property type="protein sequence ID" value="UWX55546.1"/>
    <property type="molecule type" value="Genomic_DNA"/>
</dbReference>
<evidence type="ECO:0000313" key="4">
    <source>
        <dbReference type="Proteomes" id="UP001059209"/>
    </source>
</evidence>
<keyword evidence="1" id="KW-0560">Oxidoreductase</keyword>
<dbReference type="Proteomes" id="UP001059209">
    <property type="component" value="Chromosome"/>
</dbReference>
<name>A0ABY5YCD1_9FLAO</name>
<keyword evidence="4" id="KW-1185">Reference proteome</keyword>
<organism evidence="3 4">
    <name type="scientific">Maribacter litopenaei</name>
    <dbReference type="NCBI Taxonomy" id="2976127"/>
    <lineage>
        <taxon>Bacteria</taxon>
        <taxon>Pseudomonadati</taxon>
        <taxon>Bacteroidota</taxon>
        <taxon>Flavobacteriia</taxon>
        <taxon>Flavobacteriales</taxon>
        <taxon>Flavobacteriaceae</taxon>
        <taxon>Maribacter</taxon>
    </lineage>
</organism>
<accession>A0ABY5YCD1</accession>
<reference evidence="3" key="1">
    <citation type="submission" date="2022-09" db="EMBL/GenBank/DDBJ databases">
        <title>Maribacter litopenaei sp. nov., isolated from the intestinal tract of the Pacific White Shrimp, Litopenaeus vannamei.</title>
        <authorList>
            <person name="Kim S.Y."/>
            <person name="Hwang C.Y."/>
        </authorList>
    </citation>
    <scope>NUCLEOTIDE SEQUENCE</scope>
    <source>
        <strain evidence="3">HL-LV01</strain>
    </source>
</reference>
<evidence type="ECO:0000313" key="3">
    <source>
        <dbReference type="EMBL" id="UWX55546.1"/>
    </source>
</evidence>
<feature type="domain" description="D-arabinono-1,4-lactone oxidase C-terminal" evidence="2">
    <location>
        <begin position="10"/>
        <end position="104"/>
    </location>
</feature>
<dbReference type="Pfam" id="PF04030">
    <property type="entry name" value="ALO"/>
    <property type="match status" value="1"/>
</dbReference>
<evidence type="ECO:0000259" key="2">
    <source>
        <dbReference type="Pfam" id="PF04030"/>
    </source>
</evidence>
<dbReference type="PANTHER" id="PTHR43762:SF1">
    <property type="entry name" value="D-ARABINONO-1,4-LACTONE OXIDASE"/>
    <property type="match status" value="1"/>
</dbReference>
<dbReference type="InterPro" id="IPR007173">
    <property type="entry name" value="ALO_C"/>
</dbReference>
<dbReference type="InterPro" id="IPR016171">
    <property type="entry name" value="Vanillyl_alc_oxidase_C-sub2"/>
</dbReference>
<dbReference type="Gene3D" id="1.10.45.10">
    <property type="entry name" value="Vanillyl-alcohol Oxidase, Chain A, domain 4"/>
    <property type="match status" value="1"/>
</dbReference>
<dbReference type="RefSeq" id="WP_260573514.1">
    <property type="nucleotide sequence ID" value="NZ_CP104205.1"/>
</dbReference>
<protein>
    <recommendedName>
        <fullName evidence="2">D-arabinono-1,4-lactone oxidase C-terminal domain-containing protein</fullName>
    </recommendedName>
</protein>
<gene>
    <name evidence="3" type="ORF">NYZ99_03340</name>
</gene>
<sequence>MISPQLFITEIRTIAADNYWMSPCYQQDCVAIHFTWKQNPKEVGELIKMIEAELNAFNYKPHWGKLFTISQEGLAKRYTKFNDFLALAKQHDPEGKFKNDYLNTNIYTS</sequence>
<dbReference type="Gene3D" id="3.30.70.2520">
    <property type="match status" value="1"/>
</dbReference>
<dbReference type="PANTHER" id="PTHR43762">
    <property type="entry name" value="L-GULONOLACTONE OXIDASE"/>
    <property type="match status" value="1"/>
</dbReference>
<evidence type="ECO:0000256" key="1">
    <source>
        <dbReference type="ARBA" id="ARBA00023002"/>
    </source>
</evidence>
<dbReference type="InterPro" id="IPR010031">
    <property type="entry name" value="FAD_lactone_oxidase-like"/>
</dbReference>